<keyword evidence="1" id="KW-1277">Toxin-antitoxin system</keyword>
<dbReference type="PANTHER" id="PTHR40588:SF1">
    <property type="entry name" value="MRNA INTERFERASE TOXIN YAFQ"/>
    <property type="match status" value="1"/>
</dbReference>
<proteinExistence type="predicted"/>
<dbReference type="EMBL" id="BDME01000001">
    <property type="protein sequence ID" value="GAX87002.1"/>
    <property type="molecule type" value="Genomic_DNA"/>
</dbReference>
<dbReference type="Gene3D" id="3.30.2310.20">
    <property type="entry name" value="RelE-like"/>
    <property type="match status" value="1"/>
</dbReference>
<dbReference type="InterPro" id="IPR035093">
    <property type="entry name" value="RelE/ParE_toxin_dom_sf"/>
</dbReference>
<dbReference type="InterPro" id="IPR007712">
    <property type="entry name" value="RelE/ParE_toxin"/>
</dbReference>
<dbReference type="PIRSF" id="PIRSF006156">
    <property type="entry name" value="YafQ"/>
    <property type="match status" value="1"/>
</dbReference>
<accession>A0A292Y885</accession>
<dbReference type="Proteomes" id="UP000217944">
    <property type="component" value="Unassembled WGS sequence"/>
</dbReference>
<evidence type="ECO:0000313" key="3">
    <source>
        <dbReference type="EMBL" id="GAX87002.1"/>
    </source>
</evidence>
<dbReference type="GO" id="GO:0004521">
    <property type="term" value="F:RNA endonuclease activity"/>
    <property type="evidence" value="ECO:0007669"/>
    <property type="project" value="TreeGrafter"/>
</dbReference>
<gene>
    <name evidence="3" type="ORF">LNAT_P0297</name>
</gene>
<dbReference type="SUPFAM" id="SSF143011">
    <property type="entry name" value="RelE-like"/>
    <property type="match status" value="1"/>
</dbReference>
<dbReference type="GO" id="GO:0006415">
    <property type="term" value="P:translational termination"/>
    <property type="evidence" value="ECO:0007669"/>
    <property type="project" value="TreeGrafter"/>
</dbReference>
<sequence>MLTLKRHKQFIKDFNKIKITDTQFQKFINYISLLLNNKELPAEARDHFLTGEWSDTREFHVGGDLLVIYIKTDKDLILIRIGTHSQLFK</sequence>
<organism evidence="3 4">
    <name type="scientific">Lebetimonas natsushimae</name>
    <dbReference type="NCBI Taxonomy" id="1936991"/>
    <lineage>
        <taxon>Bacteria</taxon>
        <taxon>Pseudomonadati</taxon>
        <taxon>Campylobacterota</taxon>
        <taxon>Epsilonproteobacteria</taxon>
        <taxon>Nautiliales</taxon>
        <taxon>Nautiliaceae</taxon>
        <taxon>Lebetimonas</taxon>
    </lineage>
</organism>
<dbReference type="GO" id="GO:0006402">
    <property type="term" value="P:mRNA catabolic process"/>
    <property type="evidence" value="ECO:0007669"/>
    <property type="project" value="TreeGrafter"/>
</dbReference>
<evidence type="ECO:0000313" key="4">
    <source>
        <dbReference type="Proteomes" id="UP000217944"/>
    </source>
</evidence>
<evidence type="ECO:0000256" key="2">
    <source>
        <dbReference type="PIRSR" id="PIRSR006156-1"/>
    </source>
</evidence>
<dbReference type="RefSeq" id="WP_096258159.1">
    <property type="nucleotide sequence ID" value="NZ_BDME01000001.1"/>
</dbReference>
<protein>
    <submittedName>
        <fullName evidence="3">mRNA interferase YafQ</fullName>
    </submittedName>
</protein>
<name>A0A292Y885_9BACT</name>
<comment type="caution">
    <text evidence="3">The sequence shown here is derived from an EMBL/GenBank/DDBJ whole genome shotgun (WGS) entry which is preliminary data.</text>
</comment>
<dbReference type="Pfam" id="PF15738">
    <property type="entry name" value="YafQ_toxin"/>
    <property type="match status" value="1"/>
</dbReference>
<keyword evidence="4" id="KW-1185">Reference proteome</keyword>
<reference evidence="3 4" key="1">
    <citation type="journal article" date="2017" name="Syst. Appl. Microbiol.">
        <title>Lebetimonas natsushimae sp. nov., a novel strictly anaerobic, moderately thermophilic chemoautotroph isolated from a deep-sea hydrothermal vent polychaete nest in the Mid-Okinawa Trough.</title>
        <authorList>
            <person name="Nagata R."/>
            <person name="Takaki Y."/>
            <person name="Tame A."/>
            <person name="Nunoura T."/>
            <person name="Muto H."/>
            <person name="Mino S."/>
            <person name="Sawayama S."/>
            <person name="Takai K."/>
            <person name="Nakagawa S."/>
        </authorList>
    </citation>
    <scope>NUCLEOTIDE SEQUENCE [LARGE SCALE GENOMIC DNA]</scope>
    <source>
        <strain evidence="3 4">HS1857</strain>
    </source>
</reference>
<dbReference type="PANTHER" id="PTHR40588">
    <property type="entry name" value="MRNA INTERFERASE TOXIN YAFQ"/>
    <property type="match status" value="1"/>
</dbReference>
<dbReference type="AlphaFoldDB" id="A0A292Y885"/>
<dbReference type="InterPro" id="IPR004386">
    <property type="entry name" value="Toxin_YafQ-like"/>
</dbReference>
<feature type="active site" description="Proton donor" evidence="2">
    <location>
        <position position="84"/>
    </location>
</feature>
<dbReference type="NCBIfam" id="TIGR02385">
    <property type="entry name" value="RelE_StbE"/>
    <property type="match status" value="1"/>
</dbReference>
<evidence type="ECO:0000256" key="1">
    <source>
        <dbReference type="ARBA" id="ARBA00022649"/>
    </source>
</evidence>
<dbReference type="OrthoDB" id="7030467at2"/>